<organism evidence="2">
    <name type="scientific">Zea mays</name>
    <name type="common">Maize</name>
    <dbReference type="NCBI Taxonomy" id="4577"/>
    <lineage>
        <taxon>Eukaryota</taxon>
        <taxon>Viridiplantae</taxon>
        <taxon>Streptophyta</taxon>
        <taxon>Embryophyta</taxon>
        <taxon>Tracheophyta</taxon>
        <taxon>Spermatophyta</taxon>
        <taxon>Magnoliopsida</taxon>
        <taxon>Liliopsida</taxon>
        <taxon>Poales</taxon>
        <taxon>Poaceae</taxon>
        <taxon>PACMAD clade</taxon>
        <taxon>Panicoideae</taxon>
        <taxon>Andropogonodae</taxon>
        <taxon>Andropogoneae</taxon>
        <taxon>Tripsacinae</taxon>
        <taxon>Zea</taxon>
    </lineage>
</organism>
<dbReference type="AlphaFoldDB" id="A0A1D6PJV6"/>
<reference evidence="2" key="1">
    <citation type="submission" date="2015-12" db="EMBL/GenBank/DDBJ databases">
        <title>Update maize B73 reference genome by single molecule sequencing technologies.</title>
        <authorList>
            <consortium name="Maize Genome Sequencing Project"/>
            <person name="Ware D."/>
        </authorList>
    </citation>
    <scope>NUCLEOTIDE SEQUENCE</scope>
    <source>
        <tissue evidence="2">Seedling</tissue>
    </source>
</reference>
<accession>A0A1D6PJV6</accession>
<sequence length="234" mass="24958">MEMTGFGSPCGACKFLRRRCARGCVFAPYFCDEQGAAHFAAIHKVFGASNASKLLAHLPLADRPEAAATISYEAQARLRDPTYGCVAHIFALQQQVMALQTQLASLTVTAQGQQRVHDVDDAKGYVGTAAAGQLGCSSNGSVAPATYGNVGHESLTALLRSESDYLQQSPCHAFEHAGADDKDDDGRQGNTFDFEAAADSSSFGAEESGWRSLSGYRDCEDLQSVAYAYLNHLS</sequence>
<proteinExistence type="inferred from homology"/>
<dbReference type="PANTHER" id="PTHR31529">
    <property type="entry name" value="LOB DOMAIN CONTAINING PROTEIN"/>
    <property type="match status" value="1"/>
</dbReference>
<protein>
    <submittedName>
        <fullName evidence="2">RTCS-like1</fullName>
    </submittedName>
</protein>
<dbReference type="PANTHER" id="PTHR31529:SF26">
    <property type="entry name" value="LOB DOMAIN-CONTAINING PROTEIN CRL1"/>
    <property type="match status" value="1"/>
</dbReference>
<name>A0A1D6PJV6_MAIZE</name>
<dbReference type="InterPro" id="IPR004883">
    <property type="entry name" value="LOB"/>
</dbReference>
<dbReference type="STRING" id="4577.A0A1D6PJV6"/>
<dbReference type="EMBL" id="CM000785">
    <property type="protein sequence ID" value="AQL09573.1"/>
    <property type="molecule type" value="Genomic_DNA"/>
</dbReference>
<dbReference type="PROSITE" id="PS50891">
    <property type="entry name" value="LOB"/>
    <property type="match status" value="1"/>
</dbReference>
<dbReference type="ExpressionAtlas" id="A0A1D6PJV6">
    <property type="expression patterns" value="baseline and differential"/>
</dbReference>
<dbReference type="InParanoid" id="A0A1D6PJV6"/>
<evidence type="ECO:0000313" key="2">
    <source>
        <dbReference type="EMBL" id="AQL09573.1"/>
    </source>
</evidence>
<dbReference type="Pfam" id="PF03195">
    <property type="entry name" value="LOB"/>
    <property type="match status" value="1"/>
</dbReference>
<dbReference type="OMA" id="AYQWHNG"/>
<dbReference type="PaxDb" id="4577-AC149818.2_FGP009"/>
<evidence type="ECO:0000256" key="1">
    <source>
        <dbReference type="ARBA" id="ARBA00005474"/>
    </source>
</evidence>
<dbReference type="SMR" id="A0A1D6PJV6"/>
<comment type="similarity">
    <text evidence="1">Belongs to the LOB domain-containing protein family.</text>
</comment>
<dbReference type="eggNOG" id="ENOG502QUV3">
    <property type="taxonomic scope" value="Eukaryota"/>
</dbReference>
<gene>
    <name evidence="2" type="ORF">ZEAMMB73_Zm00001d048401</name>
</gene>